<reference evidence="2 3" key="1">
    <citation type="journal article" date="2017" name="Nature">
        <title>The Apostasia genome and the evolution of orchids.</title>
        <authorList>
            <person name="Zhang G.Q."/>
            <person name="Liu K.W."/>
            <person name="Li Z."/>
            <person name="Lohaus R."/>
            <person name="Hsiao Y.Y."/>
            <person name="Niu S.C."/>
            <person name="Wang J.Y."/>
            <person name="Lin Y.C."/>
            <person name="Xu Q."/>
            <person name="Chen L.J."/>
            <person name="Yoshida K."/>
            <person name="Fujiwara S."/>
            <person name="Wang Z.W."/>
            <person name="Zhang Y.Q."/>
            <person name="Mitsuda N."/>
            <person name="Wang M."/>
            <person name="Liu G.H."/>
            <person name="Pecoraro L."/>
            <person name="Huang H.X."/>
            <person name="Xiao X.J."/>
            <person name="Lin M."/>
            <person name="Wu X.Y."/>
            <person name="Wu W.L."/>
            <person name="Chen Y.Y."/>
            <person name="Chang S.B."/>
            <person name="Sakamoto S."/>
            <person name="Ohme-Takagi M."/>
            <person name="Yagi M."/>
            <person name="Zeng S.J."/>
            <person name="Shen C.Y."/>
            <person name="Yeh C.M."/>
            <person name="Luo Y.B."/>
            <person name="Tsai W.C."/>
            <person name="Van de Peer Y."/>
            <person name="Liu Z.J."/>
        </authorList>
    </citation>
    <scope>NUCLEOTIDE SEQUENCE [LARGE SCALE GENOMIC DNA]</scope>
    <source>
        <strain evidence="3">cv. Shenzhen</strain>
        <tissue evidence="2">Stem</tissue>
    </source>
</reference>
<organism evidence="2 3">
    <name type="scientific">Apostasia shenzhenica</name>
    <dbReference type="NCBI Taxonomy" id="1088818"/>
    <lineage>
        <taxon>Eukaryota</taxon>
        <taxon>Viridiplantae</taxon>
        <taxon>Streptophyta</taxon>
        <taxon>Embryophyta</taxon>
        <taxon>Tracheophyta</taxon>
        <taxon>Spermatophyta</taxon>
        <taxon>Magnoliopsida</taxon>
        <taxon>Liliopsida</taxon>
        <taxon>Asparagales</taxon>
        <taxon>Orchidaceae</taxon>
        <taxon>Apostasioideae</taxon>
        <taxon>Apostasia</taxon>
    </lineage>
</organism>
<dbReference type="GO" id="GO:0072318">
    <property type="term" value="P:clathrin coat disassembly"/>
    <property type="evidence" value="ECO:0007669"/>
    <property type="project" value="TreeGrafter"/>
</dbReference>
<dbReference type="GO" id="GO:0030276">
    <property type="term" value="F:clathrin binding"/>
    <property type="evidence" value="ECO:0007669"/>
    <property type="project" value="TreeGrafter"/>
</dbReference>
<protein>
    <submittedName>
        <fullName evidence="2">J domain-containing protein required for chloroplast accumulation response 1</fullName>
    </submittedName>
</protein>
<evidence type="ECO:0000313" key="2">
    <source>
        <dbReference type="EMBL" id="PKA59919.1"/>
    </source>
</evidence>
<evidence type="ECO:0000256" key="1">
    <source>
        <dbReference type="SAM" id="MobiDB-lite"/>
    </source>
</evidence>
<evidence type="ECO:0000313" key="3">
    <source>
        <dbReference type="Proteomes" id="UP000236161"/>
    </source>
</evidence>
<dbReference type="Gene3D" id="1.10.287.110">
    <property type="entry name" value="DnaJ domain"/>
    <property type="match status" value="1"/>
</dbReference>
<sequence length="715" mass="80451">MERISDRERILLGYAPRDPFGGVAASSPCWNSDVDFQDVFGGPPRRSSLYEYRGSCADSVDLYRRASGRREDLVKPRRSHLQSGEKPVFGDASSLSRRRHMGDDFYDDIFQTSESACSSPRRFDRDPSLSSPNSRVLSPNRSTQLRCESLFGGSSLPAQLSLSAILTRGMDHAAPGSPTQSSLYKGDDGLSDSYSSLSSPFAASVGFAARSIVGFGDPRHDGHSSYRYSPLSCRVPHSYESWPDSAELAKPSNENKIEKSLSSLEANIGNDRFHFSIYKWAGKGVTLVVPSDSKDKHEYKGRLRRLPDIIIQEVELPPPFKDSSAVSKAFKNRNVTRENNPACDVFAGRNEDEYASIIAKEILLAESNQTLNYDMNSKSDKCEDSSEEVLVPGANQSSETSVINEELNPVQNNFVHGHHNPELKSLSLLFDDDIGRPKNDDKTEQVKDRDAYPIGKGKQQFQRERRPSYAEESGANMDDFPNFLEDKPQGSKVKGKVKEFMKKFNHEAFLKRNGAFDLLDQKSRGKDSRKVDEPLHSSDVKVYENSSITCDDLMTSDLSFKERSETLNRQTEPSPEVLENAPCNEEYVHEDIEGYLVQQLPLYQTELVKNGSHQDQIKDLDSKIRDWSKGKDGNIRSLLSTLQFILWPECGWKQVPLVDIIEGSSVRKAYQRAMLCLHPDKLQQKGASSNQKYIAEKVFDILQEAWDHFISISQF</sequence>
<dbReference type="Proteomes" id="UP000236161">
    <property type="component" value="Unassembled WGS sequence"/>
</dbReference>
<dbReference type="EMBL" id="KZ451943">
    <property type="protein sequence ID" value="PKA59919.1"/>
    <property type="molecule type" value="Genomic_DNA"/>
</dbReference>
<feature type="compositionally biased region" description="Polar residues" evidence="1">
    <location>
        <begin position="128"/>
        <end position="141"/>
    </location>
</feature>
<dbReference type="PANTHER" id="PTHR23172:SF64">
    <property type="entry name" value="J DOMAIN-CONTAINING PROTEIN REQUIRED FOR CHLOROPLAST ACCUMULATION RESPONSE 1"/>
    <property type="match status" value="1"/>
</dbReference>
<proteinExistence type="predicted"/>
<name>A0A2I0AWL4_9ASPA</name>
<feature type="region of interest" description="Disordered" evidence="1">
    <location>
        <begin position="434"/>
        <end position="491"/>
    </location>
</feature>
<feature type="compositionally biased region" description="Basic and acidic residues" evidence="1">
    <location>
        <begin position="434"/>
        <end position="451"/>
    </location>
</feature>
<keyword evidence="3" id="KW-1185">Reference proteome</keyword>
<accession>A0A2I0AWL4</accession>
<dbReference type="OrthoDB" id="1717591at2759"/>
<feature type="region of interest" description="Disordered" evidence="1">
    <location>
        <begin position="117"/>
        <end position="141"/>
    </location>
</feature>
<dbReference type="FunFam" id="1.10.287.110:FF:000043">
    <property type="entry name" value="J-domain protein required for chloroplast accumulation response 1"/>
    <property type="match status" value="1"/>
</dbReference>
<dbReference type="PANTHER" id="PTHR23172">
    <property type="entry name" value="AUXILIN/CYCLIN G-ASSOCIATED KINASE-RELATED"/>
    <property type="match status" value="1"/>
</dbReference>
<dbReference type="AlphaFoldDB" id="A0A2I0AWL4"/>
<dbReference type="GO" id="GO:0031982">
    <property type="term" value="C:vesicle"/>
    <property type="evidence" value="ECO:0007669"/>
    <property type="project" value="TreeGrafter"/>
</dbReference>
<feature type="region of interest" description="Disordered" evidence="1">
    <location>
        <begin position="71"/>
        <end position="94"/>
    </location>
</feature>
<dbReference type="GO" id="GO:0005737">
    <property type="term" value="C:cytoplasm"/>
    <property type="evidence" value="ECO:0007669"/>
    <property type="project" value="TreeGrafter"/>
</dbReference>
<dbReference type="GO" id="GO:0072583">
    <property type="term" value="P:clathrin-dependent endocytosis"/>
    <property type="evidence" value="ECO:0007669"/>
    <property type="project" value="TreeGrafter"/>
</dbReference>
<gene>
    <name evidence="2" type="primary">JAC1</name>
    <name evidence="2" type="ORF">AXF42_Ash015977</name>
</gene>
<dbReference type="SUPFAM" id="SSF46565">
    <property type="entry name" value="Chaperone J-domain"/>
    <property type="match status" value="1"/>
</dbReference>
<dbReference type="STRING" id="1088818.A0A2I0AWL4"/>
<dbReference type="InterPro" id="IPR036869">
    <property type="entry name" value="J_dom_sf"/>
</dbReference>